<protein>
    <submittedName>
        <fullName evidence="2">Uncharacterized protein</fullName>
    </submittedName>
</protein>
<proteinExistence type="predicted"/>
<feature type="region of interest" description="Disordered" evidence="1">
    <location>
        <begin position="30"/>
        <end position="74"/>
    </location>
</feature>
<dbReference type="EMBL" id="GBRH01275757">
    <property type="protein sequence ID" value="JAD22138.1"/>
    <property type="molecule type" value="Transcribed_RNA"/>
</dbReference>
<name>A0A0A8Y9Z5_ARUDO</name>
<sequence>MSQSSPQQRPPSPNPVGLWFCQISSGLQLPGRWPSGRAEMQGAKNGAGGKEQPKEESKAAGNRDAPRRTRTTCSREAMTEATVCLLLDRFAPT</sequence>
<reference evidence="2" key="1">
    <citation type="submission" date="2014-09" db="EMBL/GenBank/DDBJ databases">
        <authorList>
            <person name="Magalhaes I.L.F."/>
            <person name="Oliveira U."/>
            <person name="Santos F.R."/>
            <person name="Vidigal T.H.D.A."/>
            <person name="Brescovit A.D."/>
            <person name="Santos A.J."/>
        </authorList>
    </citation>
    <scope>NUCLEOTIDE SEQUENCE</scope>
    <source>
        <tissue evidence="2">Shoot tissue taken approximately 20 cm above the soil surface</tissue>
    </source>
</reference>
<reference evidence="2" key="2">
    <citation type="journal article" date="2015" name="Data Brief">
        <title>Shoot transcriptome of the giant reed, Arundo donax.</title>
        <authorList>
            <person name="Barrero R.A."/>
            <person name="Guerrero F.D."/>
            <person name="Moolhuijzen P."/>
            <person name="Goolsby J.A."/>
            <person name="Tidwell J."/>
            <person name="Bellgard S.E."/>
            <person name="Bellgard M.I."/>
        </authorList>
    </citation>
    <scope>NUCLEOTIDE SEQUENCE</scope>
    <source>
        <tissue evidence="2">Shoot tissue taken approximately 20 cm above the soil surface</tissue>
    </source>
</reference>
<evidence type="ECO:0000256" key="1">
    <source>
        <dbReference type="SAM" id="MobiDB-lite"/>
    </source>
</evidence>
<dbReference type="AlphaFoldDB" id="A0A0A8Y9Z5"/>
<organism evidence="2">
    <name type="scientific">Arundo donax</name>
    <name type="common">Giant reed</name>
    <name type="synonym">Donax arundinaceus</name>
    <dbReference type="NCBI Taxonomy" id="35708"/>
    <lineage>
        <taxon>Eukaryota</taxon>
        <taxon>Viridiplantae</taxon>
        <taxon>Streptophyta</taxon>
        <taxon>Embryophyta</taxon>
        <taxon>Tracheophyta</taxon>
        <taxon>Spermatophyta</taxon>
        <taxon>Magnoliopsida</taxon>
        <taxon>Liliopsida</taxon>
        <taxon>Poales</taxon>
        <taxon>Poaceae</taxon>
        <taxon>PACMAD clade</taxon>
        <taxon>Arundinoideae</taxon>
        <taxon>Arundineae</taxon>
        <taxon>Arundo</taxon>
    </lineage>
</organism>
<evidence type="ECO:0000313" key="2">
    <source>
        <dbReference type="EMBL" id="JAD22138.1"/>
    </source>
</evidence>
<accession>A0A0A8Y9Z5</accession>